<comment type="similarity">
    <text evidence="1">Belongs to the helicase family. UvrD subfamily.</text>
</comment>
<dbReference type="GO" id="GO:0005524">
    <property type="term" value="F:ATP binding"/>
    <property type="evidence" value="ECO:0007669"/>
    <property type="project" value="UniProtKB-UniRule"/>
</dbReference>
<dbReference type="PROSITE" id="PS51217">
    <property type="entry name" value="UVRD_HELICASE_CTER"/>
    <property type="match status" value="1"/>
</dbReference>
<feature type="compositionally biased region" description="Basic residues" evidence="12">
    <location>
        <begin position="158"/>
        <end position="168"/>
    </location>
</feature>
<dbReference type="CDD" id="cd18807">
    <property type="entry name" value="SF1_C_UvrD"/>
    <property type="match status" value="1"/>
</dbReference>
<feature type="compositionally biased region" description="Pro residues" evidence="12">
    <location>
        <begin position="897"/>
        <end position="907"/>
    </location>
</feature>
<dbReference type="PANTHER" id="PTHR11070">
    <property type="entry name" value="UVRD / RECB / PCRA DNA HELICASE FAMILY MEMBER"/>
    <property type="match status" value="1"/>
</dbReference>
<feature type="compositionally biased region" description="Basic and acidic residues" evidence="12">
    <location>
        <begin position="960"/>
        <end position="984"/>
    </location>
</feature>
<feature type="compositionally biased region" description="Polar residues" evidence="12">
    <location>
        <begin position="884"/>
        <end position="893"/>
    </location>
</feature>
<feature type="region of interest" description="Disordered" evidence="12">
    <location>
        <begin position="806"/>
        <end position="839"/>
    </location>
</feature>
<evidence type="ECO:0000313" key="16">
    <source>
        <dbReference type="Proteomes" id="UP000664534"/>
    </source>
</evidence>
<comment type="caution">
    <text evidence="15">The sequence shown here is derived from an EMBL/GenBank/DDBJ whole genome shotgun (WGS) entry which is preliminary data.</text>
</comment>
<comment type="catalytic activity">
    <reaction evidence="8">
        <text>Couples ATP hydrolysis with the unwinding of duplex DNA by translocating in the 3'-5' direction.</text>
        <dbReference type="EC" id="5.6.2.4"/>
    </reaction>
</comment>
<proteinExistence type="inferred from homology"/>
<feature type="region of interest" description="Disordered" evidence="12">
    <location>
        <begin position="851"/>
        <end position="933"/>
    </location>
</feature>
<dbReference type="Gene3D" id="3.40.50.300">
    <property type="entry name" value="P-loop containing nucleotide triphosphate hydrolases"/>
    <property type="match status" value="2"/>
</dbReference>
<evidence type="ECO:0000256" key="6">
    <source>
        <dbReference type="ARBA" id="ARBA00023125"/>
    </source>
</evidence>
<keyword evidence="16" id="KW-1185">Reference proteome</keyword>
<dbReference type="Gene3D" id="1.10.10.160">
    <property type="match status" value="1"/>
</dbReference>
<dbReference type="OrthoDB" id="1470711at2759"/>
<evidence type="ECO:0000256" key="4">
    <source>
        <dbReference type="ARBA" id="ARBA00022806"/>
    </source>
</evidence>
<comment type="catalytic activity">
    <reaction evidence="10">
        <text>ATP + H2O = ADP + phosphate + H(+)</text>
        <dbReference type="Rhea" id="RHEA:13065"/>
        <dbReference type="ChEBI" id="CHEBI:15377"/>
        <dbReference type="ChEBI" id="CHEBI:15378"/>
        <dbReference type="ChEBI" id="CHEBI:30616"/>
        <dbReference type="ChEBI" id="CHEBI:43474"/>
        <dbReference type="ChEBI" id="CHEBI:456216"/>
        <dbReference type="EC" id="5.6.2.4"/>
    </reaction>
</comment>
<dbReference type="AlphaFoldDB" id="A0A8H3ILC1"/>
<dbReference type="GO" id="GO:0016787">
    <property type="term" value="F:hydrolase activity"/>
    <property type="evidence" value="ECO:0007669"/>
    <property type="project" value="UniProtKB-UniRule"/>
</dbReference>
<keyword evidence="4 11" id="KW-0347">Helicase</keyword>
<keyword evidence="6" id="KW-0238">DNA-binding</keyword>
<dbReference type="SUPFAM" id="SSF52540">
    <property type="entry name" value="P-loop containing nucleoside triphosphate hydrolases"/>
    <property type="match status" value="1"/>
</dbReference>
<gene>
    <name evidence="15" type="ORF">IMSHALPRED_008839</name>
</gene>
<organism evidence="15 16">
    <name type="scientific">Imshaugia aleurites</name>
    <dbReference type="NCBI Taxonomy" id="172621"/>
    <lineage>
        <taxon>Eukaryota</taxon>
        <taxon>Fungi</taxon>
        <taxon>Dikarya</taxon>
        <taxon>Ascomycota</taxon>
        <taxon>Pezizomycotina</taxon>
        <taxon>Lecanoromycetes</taxon>
        <taxon>OSLEUM clade</taxon>
        <taxon>Lecanoromycetidae</taxon>
        <taxon>Lecanorales</taxon>
        <taxon>Lecanorineae</taxon>
        <taxon>Parmeliaceae</taxon>
        <taxon>Imshaugia</taxon>
    </lineage>
</organism>
<evidence type="ECO:0000256" key="7">
    <source>
        <dbReference type="ARBA" id="ARBA00023235"/>
    </source>
</evidence>
<evidence type="ECO:0000256" key="12">
    <source>
        <dbReference type="SAM" id="MobiDB-lite"/>
    </source>
</evidence>
<feature type="compositionally biased region" description="Basic and acidic residues" evidence="12">
    <location>
        <begin position="741"/>
        <end position="761"/>
    </location>
</feature>
<feature type="region of interest" description="Disordered" evidence="12">
    <location>
        <begin position="960"/>
        <end position="1036"/>
    </location>
</feature>
<evidence type="ECO:0000256" key="10">
    <source>
        <dbReference type="ARBA" id="ARBA00048988"/>
    </source>
</evidence>
<dbReference type="Gene3D" id="1.10.486.10">
    <property type="entry name" value="PCRA, domain 4"/>
    <property type="match status" value="1"/>
</dbReference>
<feature type="region of interest" description="Disordered" evidence="12">
    <location>
        <begin position="140"/>
        <end position="171"/>
    </location>
</feature>
<evidence type="ECO:0000256" key="2">
    <source>
        <dbReference type="ARBA" id="ARBA00022741"/>
    </source>
</evidence>
<dbReference type="InterPro" id="IPR013986">
    <property type="entry name" value="DExx_box_DNA_helicase_dom_sf"/>
</dbReference>
<dbReference type="GO" id="GO:0000725">
    <property type="term" value="P:recombinational repair"/>
    <property type="evidence" value="ECO:0007669"/>
    <property type="project" value="TreeGrafter"/>
</dbReference>
<evidence type="ECO:0000259" key="14">
    <source>
        <dbReference type="PROSITE" id="PS51217"/>
    </source>
</evidence>
<feature type="compositionally biased region" description="Polar residues" evidence="12">
    <location>
        <begin position="856"/>
        <end position="865"/>
    </location>
</feature>
<dbReference type="GO" id="GO:0003677">
    <property type="term" value="F:DNA binding"/>
    <property type="evidence" value="ECO:0007669"/>
    <property type="project" value="UniProtKB-KW"/>
</dbReference>
<dbReference type="GO" id="GO:0005634">
    <property type="term" value="C:nucleus"/>
    <property type="evidence" value="ECO:0007669"/>
    <property type="project" value="TreeGrafter"/>
</dbReference>
<evidence type="ECO:0000259" key="13">
    <source>
        <dbReference type="PROSITE" id="PS51198"/>
    </source>
</evidence>
<dbReference type="EMBL" id="CAJPDT010000065">
    <property type="protein sequence ID" value="CAF9932272.1"/>
    <property type="molecule type" value="Genomic_DNA"/>
</dbReference>
<keyword evidence="3 11" id="KW-0378">Hydrolase</keyword>
<name>A0A8H3ILC1_9LECA</name>
<accession>A0A8H3ILC1</accession>
<dbReference type="GO" id="GO:0043138">
    <property type="term" value="F:3'-5' DNA helicase activity"/>
    <property type="evidence" value="ECO:0007669"/>
    <property type="project" value="UniProtKB-EC"/>
</dbReference>
<dbReference type="PANTHER" id="PTHR11070:SF2">
    <property type="entry name" value="ATP-DEPENDENT DNA HELICASE SRS2"/>
    <property type="match status" value="1"/>
</dbReference>
<feature type="domain" description="UvrD-like helicase ATP-binding" evidence="13">
    <location>
        <begin position="6"/>
        <end position="291"/>
    </location>
</feature>
<feature type="compositionally biased region" description="Polar residues" evidence="12">
    <location>
        <begin position="140"/>
        <end position="156"/>
    </location>
</feature>
<dbReference type="PROSITE" id="PS51198">
    <property type="entry name" value="UVRD_HELICASE_ATP_BIND"/>
    <property type="match status" value="1"/>
</dbReference>
<dbReference type="InterPro" id="IPR027417">
    <property type="entry name" value="P-loop_NTPase"/>
</dbReference>
<keyword evidence="2 11" id="KW-0547">Nucleotide-binding</keyword>
<evidence type="ECO:0000256" key="8">
    <source>
        <dbReference type="ARBA" id="ARBA00034617"/>
    </source>
</evidence>
<dbReference type="InterPro" id="IPR000212">
    <property type="entry name" value="DNA_helicase_UvrD/REP"/>
</dbReference>
<dbReference type="EC" id="5.6.2.4" evidence="9"/>
<keyword evidence="7" id="KW-0413">Isomerase</keyword>
<feature type="domain" description="UvrD-like helicase C-terminal" evidence="14">
    <location>
        <begin position="292"/>
        <end position="606"/>
    </location>
</feature>
<evidence type="ECO:0000256" key="3">
    <source>
        <dbReference type="ARBA" id="ARBA00022801"/>
    </source>
</evidence>
<dbReference type="Proteomes" id="UP000664534">
    <property type="component" value="Unassembled WGS sequence"/>
</dbReference>
<dbReference type="Pfam" id="PF00580">
    <property type="entry name" value="UvrD-helicase"/>
    <property type="match status" value="1"/>
</dbReference>
<evidence type="ECO:0000256" key="5">
    <source>
        <dbReference type="ARBA" id="ARBA00022840"/>
    </source>
</evidence>
<evidence type="ECO:0000256" key="11">
    <source>
        <dbReference type="PROSITE-ProRule" id="PRU00560"/>
    </source>
</evidence>
<evidence type="ECO:0000313" key="15">
    <source>
        <dbReference type="EMBL" id="CAF9932272.1"/>
    </source>
</evidence>
<sequence length="1036" mass="114777">MDPILQGLNNQQQDAVTSISDVLQILAPPGSGKTKTLTSRVAYLLQHHCYKPWNIICLTFTVKSSREMKERIANLLGSKIAGRLILGTFHSVCRRYLVAYGHLIGVHKGFGIADSSDTAAIIKRIIKRLSLSIDAKKAQSRISSSKSKGLTGPDQQNKQKKEKVARKLAQKEDTEQQEFSIVFEAYQSQLAQSNLLDYDDLLLRCVDLLRRHPTCVSNVEVVLIDEFQDTNVVQFDLMRLFAAKNKRVTTVGDPDQSIYGWRSAEIKNLERMQEQYPGMLTIHLKDNYRSSGAILLAADEVIQQDSSRPSKSLLPTHCPGTMPVLRRLPSAEIEALWIVSEIQRMIGLTGRLLKYSDFAILLRSASLSRQIESAMGRAGIPYRMVGGKKFFDRLEVKILLDYLRVISQPNNNDAISRIINIPARGLGATTVKGLLEEAETRNVALWTLLRNSTQNTTRTKLSKAAEQGLGSFVNLILTSRNRILDRNKLDSPEITLGYIIEKLDFQHYLEKSHGDDHEARWANVEELVVQASEYTVQGVNGWTEDDDLPNIRGLEQQQGNAAEEALARFLANIALASELQKEEEDMEGKGALQSQVTISTIHAAKGLEWPAVFVPSAYEGCIPHSRAEDTDEERRLLYVAMTRAQALLYLSCPTKNSQREETALSPFLSNKPVGNLLVSQGPTPTSSTVNDIARILRRDSTSQAEIFEACETLQSMHDNLWPLTGEEEVKSIGAKWRKWDSNEPLEHPSKRRRIQDGERSGVEGTAARVDSNLAGQVGSTTTMQSCSTFSYNKGFISAASQLQHVNESGVGKPPKVRKEEAESNITPSLGPGGGQSNLMSFLGMKTVATRKDRRSTPFQGSQEGGSRNPVARPSHTYGHKPVTGLTTTANQVSIRGPDPPSRTPRPAIPEALAAHRLQPLSNTNRPRPLLHAEEPVRKNPYVFLSSSPPHIEELVEAAENQHADRSPSKMSRVEDSEVAPRRTDTMPSSTFHTTSIARLQTDGAPRKTLGVRRSMNGWSARGANGFSVPKMNGSKR</sequence>
<feature type="compositionally biased region" description="Polar residues" evidence="12">
    <location>
        <begin position="985"/>
        <end position="998"/>
    </location>
</feature>
<evidence type="ECO:0000256" key="9">
    <source>
        <dbReference type="ARBA" id="ARBA00034808"/>
    </source>
</evidence>
<evidence type="ECO:0000256" key="1">
    <source>
        <dbReference type="ARBA" id="ARBA00009922"/>
    </source>
</evidence>
<dbReference type="InterPro" id="IPR014016">
    <property type="entry name" value="UvrD-like_ATP-bd"/>
</dbReference>
<feature type="region of interest" description="Disordered" evidence="12">
    <location>
        <begin position="741"/>
        <end position="770"/>
    </location>
</feature>
<dbReference type="InterPro" id="IPR014017">
    <property type="entry name" value="DNA_helicase_UvrD-like_C"/>
</dbReference>
<protein>
    <recommendedName>
        <fullName evidence="9">DNA 3'-5' helicase</fullName>
        <ecNumber evidence="9">5.6.2.4</ecNumber>
    </recommendedName>
</protein>
<feature type="binding site" evidence="11">
    <location>
        <begin position="27"/>
        <end position="34"/>
    </location>
    <ligand>
        <name>ATP</name>
        <dbReference type="ChEBI" id="CHEBI:30616"/>
    </ligand>
</feature>
<dbReference type="Pfam" id="PF13361">
    <property type="entry name" value="UvrD_C"/>
    <property type="match status" value="1"/>
</dbReference>
<keyword evidence="5 11" id="KW-0067">ATP-binding</keyword>
<reference evidence="15" key="1">
    <citation type="submission" date="2021-03" db="EMBL/GenBank/DDBJ databases">
        <authorList>
            <person name="Tagirdzhanova G."/>
        </authorList>
    </citation>
    <scope>NUCLEOTIDE SEQUENCE</scope>
</reference>
<dbReference type="CDD" id="cd17932">
    <property type="entry name" value="DEXQc_UvrD"/>
    <property type="match status" value="1"/>
</dbReference>